<evidence type="ECO:0000256" key="2">
    <source>
        <dbReference type="PIRSR" id="PIRSR637359-1"/>
    </source>
</evidence>
<feature type="binding site" evidence="3">
    <location>
        <begin position="53"/>
        <end position="57"/>
    </location>
    <ligand>
        <name>3'-phosphoadenylyl sulfate</name>
        <dbReference type="ChEBI" id="CHEBI:58339"/>
    </ligand>
</feature>
<sequence length="91" mass="10710">MPKYVRLFGIFHHLILSAAFMIVRSNDDLKAKTDDDQILRKHLPRAIIIGAKKAGTRALLEYLRLHNMVKAPGPEVHFFDRYYNRGLKWYK</sequence>
<keyword evidence="1 5" id="KW-0808">Transferase</keyword>
<keyword evidence="6" id="KW-1185">Reference proteome</keyword>
<dbReference type="InterPro" id="IPR027417">
    <property type="entry name" value="P-loop_NTPase"/>
</dbReference>
<protein>
    <submittedName>
        <fullName evidence="5">Heparan sulfate glucosamine 3-O-sulfotransferase 3A1</fullName>
    </submittedName>
</protein>
<feature type="active site" description="For sulfotransferase activity" evidence="2">
    <location>
        <position position="53"/>
    </location>
</feature>
<dbReference type="GO" id="GO:0008467">
    <property type="term" value="F:[heparan sulfate]-glucosamine 3-sulfotransferase activity"/>
    <property type="evidence" value="ECO:0007669"/>
    <property type="project" value="TreeGrafter"/>
</dbReference>
<name>A0A077ZH47_TRITR</name>
<dbReference type="PANTHER" id="PTHR10605:SF72">
    <property type="entry name" value="HEPARAN SULFATE 3-O SULFOTRANSFERASE-B, ISOFORM A"/>
    <property type="match status" value="1"/>
</dbReference>
<dbReference type="AlphaFoldDB" id="A0A077ZH47"/>
<dbReference type="OrthoDB" id="411451at2759"/>
<dbReference type="InterPro" id="IPR037359">
    <property type="entry name" value="NST/OST"/>
</dbReference>
<evidence type="ECO:0000256" key="1">
    <source>
        <dbReference type="ARBA" id="ARBA00022679"/>
    </source>
</evidence>
<dbReference type="Proteomes" id="UP000030665">
    <property type="component" value="Unassembled WGS sequence"/>
</dbReference>
<organism evidence="5 6">
    <name type="scientific">Trichuris trichiura</name>
    <name type="common">Whipworm</name>
    <name type="synonym">Trichocephalus trichiurus</name>
    <dbReference type="NCBI Taxonomy" id="36087"/>
    <lineage>
        <taxon>Eukaryota</taxon>
        <taxon>Metazoa</taxon>
        <taxon>Ecdysozoa</taxon>
        <taxon>Nematoda</taxon>
        <taxon>Enoplea</taxon>
        <taxon>Dorylaimia</taxon>
        <taxon>Trichinellida</taxon>
        <taxon>Trichuridae</taxon>
        <taxon>Trichuris</taxon>
    </lineage>
</organism>
<evidence type="ECO:0000256" key="4">
    <source>
        <dbReference type="SAM" id="Phobius"/>
    </source>
</evidence>
<dbReference type="EMBL" id="HG806663">
    <property type="protein sequence ID" value="CDW59637.1"/>
    <property type="molecule type" value="Genomic_DNA"/>
</dbReference>
<keyword evidence="4" id="KW-0812">Transmembrane</keyword>
<dbReference type="SUPFAM" id="SSF52540">
    <property type="entry name" value="P-loop containing nucleoside triphosphate hydrolases"/>
    <property type="match status" value="1"/>
</dbReference>
<reference evidence="5" key="1">
    <citation type="submission" date="2014-01" db="EMBL/GenBank/DDBJ databases">
        <authorList>
            <person name="Aslett M."/>
        </authorList>
    </citation>
    <scope>NUCLEOTIDE SEQUENCE</scope>
</reference>
<evidence type="ECO:0000313" key="6">
    <source>
        <dbReference type="Proteomes" id="UP000030665"/>
    </source>
</evidence>
<accession>A0A077ZH47</accession>
<evidence type="ECO:0000256" key="3">
    <source>
        <dbReference type="PIRSR" id="PIRSR637359-2"/>
    </source>
</evidence>
<dbReference type="STRING" id="36087.A0A077ZH47"/>
<dbReference type="PANTHER" id="PTHR10605">
    <property type="entry name" value="HEPARAN SULFATE SULFOTRANSFERASE"/>
    <property type="match status" value="1"/>
</dbReference>
<gene>
    <name evidence="5" type="ORF">TTRE_0000797501</name>
</gene>
<feature type="transmembrane region" description="Helical" evidence="4">
    <location>
        <begin position="6"/>
        <end position="23"/>
    </location>
</feature>
<keyword evidence="4" id="KW-0472">Membrane</keyword>
<evidence type="ECO:0000313" key="5">
    <source>
        <dbReference type="EMBL" id="CDW59637.1"/>
    </source>
</evidence>
<proteinExistence type="predicted"/>
<keyword evidence="4" id="KW-1133">Transmembrane helix</keyword>
<dbReference type="Gene3D" id="3.40.50.300">
    <property type="entry name" value="P-loop containing nucleotide triphosphate hydrolases"/>
    <property type="match status" value="1"/>
</dbReference>
<reference evidence="5" key="2">
    <citation type="submission" date="2014-03" db="EMBL/GenBank/DDBJ databases">
        <title>The whipworm genome and dual-species transcriptomics of an intimate host-pathogen interaction.</title>
        <authorList>
            <person name="Foth B.J."/>
            <person name="Tsai I.J."/>
            <person name="Reid A.J."/>
            <person name="Bancroft A.J."/>
            <person name="Nichol S."/>
            <person name="Tracey A."/>
            <person name="Holroyd N."/>
            <person name="Cotton J.A."/>
            <person name="Stanley E.J."/>
            <person name="Zarowiecki M."/>
            <person name="Liu J.Z."/>
            <person name="Huckvale T."/>
            <person name="Cooper P.J."/>
            <person name="Grencis R.K."/>
            <person name="Berriman M."/>
        </authorList>
    </citation>
    <scope>NUCLEOTIDE SEQUENCE [LARGE SCALE GENOMIC DNA]</scope>
</reference>